<dbReference type="OrthoDB" id="9779408at2"/>
<dbReference type="GO" id="GO:0030246">
    <property type="term" value="F:carbohydrate binding"/>
    <property type="evidence" value="ECO:0007669"/>
    <property type="project" value="InterPro"/>
</dbReference>
<organism evidence="4 5">
    <name type="scientific">Yoonia vestfoldensis</name>
    <dbReference type="NCBI Taxonomy" id="245188"/>
    <lineage>
        <taxon>Bacteria</taxon>
        <taxon>Pseudomonadati</taxon>
        <taxon>Pseudomonadota</taxon>
        <taxon>Alphaproteobacteria</taxon>
        <taxon>Rhodobacterales</taxon>
        <taxon>Paracoccaceae</taxon>
        <taxon>Yoonia</taxon>
    </lineage>
</organism>
<gene>
    <name evidence="4" type="primary">mro</name>
    <name evidence="4" type="ORF">LOKVESSMR4R_02340</name>
</gene>
<dbReference type="KEGG" id="lvs:LOKVESSMR4R_02340"/>
<evidence type="ECO:0000256" key="1">
    <source>
        <dbReference type="ARBA" id="ARBA00006206"/>
    </source>
</evidence>
<protein>
    <submittedName>
        <fullName evidence="4">Aldose 1-epimerase</fullName>
        <ecNumber evidence="4">5.1.3.3</ecNumber>
    </submittedName>
</protein>
<dbReference type="AlphaFoldDB" id="A0A1Y0EDF6"/>
<dbReference type="Proteomes" id="UP000195273">
    <property type="component" value="Chromosome"/>
</dbReference>
<dbReference type="InterPro" id="IPR011013">
    <property type="entry name" value="Gal_mutarotase_sf_dom"/>
</dbReference>
<proteinExistence type="inferred from homology"/>
<dbReference type="PANTHER" id="PTHR10091:SF0">
    <property type="entry name" value="GALACTOSE MUTAROTASE"/>
    <property type="match status" value="1"/>
</dbReference>
<keyword evidence="5" id="KW-1185">Reference proteome</keyword>
<dbReference type="EMBL" id="CP021431">
    <property type="protein sequence ID" value="ARU01645.1"/>
    <property type="molecule type" value="Genomic_DNA"/>
</dbReference>
<evidence type="ECO:0000256" key="3">
    <source>
        <dbReference type="ARBA" id="ARBA00023277"/>
    </source>
</evidence>
<evidence type="ECO:0000256" key="2">
    <source>
        <dbReference type="ARBA" id="ARBA00023235"/>
    </source>
</evidence>
<dbReference type="GO" id="GO:0033499">
    <property type="term" value="P:galactose catabolic process via UDP-galactose, Leloir pathway"/>
    <property type="evidence" value="ECO:0007669"/>
    <property type="project" value="TreeGrafter"/>
</dbReference>
<dbReference type="InterPro" id="IPR008183">
    <property type="entry name" value="Aldose_1/G6P_1-epimerase"/>
</dbReference>
<keyword evidence="2 4" id="KW-0413">Isomerase</keyword>
<accession>A0A1Y0EDF6</accession>
<comment type="similarity">
    <text evidence="1">Belongs to the aldose epimerase family.</text>
</comment>
<dbReference type="GO" id="GO:0006006">
    <property type="term" value="P:glucose metabolic process"/>
    <property type="evidence" value="ECO:0007669"/>
    <property type="project" value="TreeGrafter"/>
</dbReference>
<dbReference type="InterPro" id="IPR014718">
    <property type="entry name" value="GH-type_carb-bd"/>
</dbReference>
<name>A0A1Y0EDF6_9RHOB</name>
<dbReference type="InterPro" id="IPR047215">
    <property type="entry name" value="Galactose_mutarotase-like"/>
</dbReference>
<dbReference type="PANTHER" id="PTHR10091">
    <property type="entry name" value="ALDOSE-1-EPIMERASE"/>
    <property type="match status" value="1"/>
</dbReference>
<dbReference type="Pfam" id="PF01263">
    <property type="entry name" value="Aldose_epim"/>
    <property type="match status" value="1"/>
</dbReference>
<evidence type="ECO:0000313" key="4">
    <source>
        <dbReference type="EMBL" id="ARU01645.1"/>
    </source>
</evidence>
<dbReference type="EC" id="5.1.3.3" evidence="4"/>
<dbReference type="SUPFAM" id="SSF74650">
    <property type="entry name" value="Galactose mutarotase-like"/>
    <property type="match status" value="1"/>
</dbReference>
<dbReference type="CDD" id="cd09019">
    <property type="entry name" value="galactose_mutarotase_like"/>
    <property type="match status" value="1"/>
</dbReference>
<sequence>MQVFGTTKDGKTAHTITLRAGDLTVTLLTYGARVQDLRLAGVDHGLTVGSDDLADYEGAMLYHGAIVGPVANRISTARVRLDGMMYELERNDGQAHLHSGSEGAHAQVWDVVAVTQNAATLALDMPDGFAGLPGQRRVTATFTLSAPATLTLTINATSDTTSLMNIANHSYWNLDGSGTWHGHRLRIAADHYLPIDDAFCPTGDVLDVTGTGMDFRAATVLGAQTPPLDHNFCLSEGVEPLRDVLSLTGQGGVGMVMATNMPGLQVFDGRPQHDALAIEAQHWPDAPNNAHFPQIKLRAGATYAQVTRWTFAG</sequence>
<keyword evidence="3" id="KW-0119">Carbohydrate metabolism</keyword>
<dbReference type="RefSeq" id="WP_087208565.1">
    <property type="nucleotide sequence ID" value="NZ_CP021431.1"/>
</dbReference>
<evidence type="ECO:0000313" key="5">
    <source>
        <dbReference type="Proteomes" id="UP000195273"/>
    </source>
</evidence>
<dbReference type="Gene3D" id="2.70.98.10">
    <property type="match status" value="1"/>
</dbReference>
<dbReference type="STRING" id="1122181.GCA_000382265_01416"/>
<dbReference type="GO" id="GO:0004034">
    <property type="term" value="F:aldose 1-epimerase activity"/>
    <property type="evidence" value="ECO:0007669"/>
    <property type="project" value="UniProtKB-EC"/>
</dbReference>
<reference evidence="4 5" key="1">
    <citation type="submission" date="2017-05" db="EMBL/GenBank/DDBJ databases">
        <title>Genome Sequence of Loktanella vestfoldensis Strain SMR4r Isolated from a Culture of the Diatom Skeletonema marinoi.</title>
        <authorList>
            <person name="Topel M."/>
            <person name="Pinder M.I.M."/>
            <person name="Johansson O.N."/>
            <person name="Kourtchenko O."/>
            <person name="Godhe A."/>
            <person name="Clarke A.K."/>
        </authorList>
    </citation>
    <scope>NUCLEOTIDE SEQUENCE [LARGE SCALE GENOMIC DNA]</scope>
    <source>
        <strain evidence="4 5">SMR4r</strain>
    </source>
</reference>